<feature type="binding site" evidence="4">
    <location>
        <position position="71"/>
    </location>
    <ligand>
        <name>Zn(2+)</name>
        <dbReference type="ChEBI" id="CHEBI:29105"/>
    </ligand>
</feature>
<gene>
    <name evidence="6" type="ORF">C7437_1059</name>
</gene>
<dbReference type="Proteomes" id="UP000248646">
    <property type="component" value="Unassembled WGS sequence"/>
</dbReference>
<dbReference type="GO" id="GO:0006950">
    <property type="term" value="P:response to stress"/>
    <property type="evidence" value="ECO:0007669"/>
    <property type="project" value="UniProtKB-ARBA"/>
</dbReference>
<evidence type="ECO:0000313" key="7">
    <source>
        <dbReference type="Proteomes" id="UP000248646"/>
    </source>
</evidence>
<dbReference type="AlphaFoldDB" id="A0A2W7MF93"/>
<organism evidence="6 7">
    <name type="scientific">Psychrobacillus insolitus</name>
    <dbReference type="NCBI Taxonomy" id="1461"/>
    <lineage>
        <taxon>Bacteria</taxon>
        <taxon>Bacillati</taxon>
        <taxon>Bacillota</taxon>
        <taxon>Bacilli</taxon>
        <taxon>Bacillales</taxon>
        <taxon>Bacillaceae</taxon>
        <taxon>Psychrobacillus</taxon>
    </lineage>
</organism>
<dbReference type="GO" id="GO:0005737">
    <property type="term" value="C:cytoplasm"/>
    <property type="evidence" value="ECO:0007669"/>
    <property type="project" value="UniProtKB-SubCell"/>
</dbReference>
<evidence type="ECO:0000259" key="5">
    <source>
        <dbReference type="SMART" id="SM00731"/>
    </source>
</evidence>
<dbReference type="Pfam" id="PF10263">
    <property type="entry name" value="SprT-like"/>
    <property type="match status" value="1"/>
</dbReference>
<dbReference type="EMBL" id="QKZI01000005">
    <property type="protein sequence ID" value="PZX03812.1"/>
    <property type="molecule type" value="Genomic_DNA"/>
</dbReference>
<feature type="active site" evidence="4">
    <location>
        <position position="68"/>
    </location>
</feature>
<comment type="cofactor">
    <cofactor evidence="4">
        <name>Zn(2+)</name>
        <dbReference type="ChEBI" id="CHEBI:29105"/>
    </cofactor>
    <text evidence="4">Binds 1 zinc ion.</text>
</comment>
<name>A0A2W7MF93_9BACI</name>
<reference evidence="6 7" key="1">
    <citation type="submission" date="2018-06" db="EMBL/GenBank/DDBJ databases">
        <title>Genomic Encyclopedia of Type Strains, Phase IV (KMG-IV): sequencing the most valuable type-strain genomes for metagenomic binning, comparative biology and taxonomic classification.</title>
        <authorList>
            <person name="Goeker M."/>
        </authorList>
    </citation>
    <scope>NUCLEOTIDE SEQUENCE [LARGE SCALE GENOMIC DNA]</scope>
    <source>
        <strain evidence="6 7">DSM 5</strain>
    </source>
</reference>
<dbReference type="NCBIfam" id="NF003339">
    <property type="entry name" value="PRK04351.1"/>
    <property type="match status" value="1"/>
</dbReference>
<evidence type="ECO:0000256" key="3">
    <source>
        <dbReference type="ARBA" id="ARBA00022833"/>
    </source>
</evidence>
<comment type="similarity">
    <text evidence="4">Belongs to the SprT family.</text>
</comment>
<keyword evidence="3 4" id="KW-0862">Zinc</keyword>
<evidence type="ECO:0000256" key="4">
    <source>
        <dbReference type="HAMAP-Rule" id="MF_00745"/>
    </source>
</evidence>
<keyword evidence="2 4" id="KW-0479">Metal-binding</keyword>
<dbReference type="InterPro" id="IPR023524">
    <property type="entry name" value="Uncharacterised_SprT-like"/>
</dbReference>
<keyword evidence="1 4" id="KW-0963">Cytoplasm</keyword>
<evidence type="ECO:0000256" key="2">
    <source>
        <dbReference type="ARBA" id="ARBA00022723"/>
    </source>
</evidence>
<keyword evidence="7" id="KW-1185">Reference proteome</keyword>
<feature type="binding site" evidence="4">
    <location>
        <position position="67"/>
    </location>
    <ligand>
        <name>Zn(2+)</name>
        <dbReference type="ChEBI" id="CHEBI:29105"/>
    </ligand>
</feature>
<dbReference type="OrthoDB" id="9799909at2"/>
<dbReference type="RefSeq" id="WP_111439838.1">
    <property type="nucleotide sequence ID" value="NZ_QKZI01000005.1"/>
</dbReference>
<dbReference type="HAMAP" id="MF_00745">
    <property type="entry name" value="SprT_like"/>
    <property type="match status" value="1"/>
</dbReference>
<dbReference type="InterPro" id="IPR006640">
    <property type="entry name" value="SprT-like_domain"/>
</dbReference>
<sequence length="152" mass="17963">MTDDKLNELVSGVSKDVFGKDFQHQAYFNGRLRTTGGRYMLRTHHIEINPLVYEKYGMEELIGVIKHELCHYHLHMEGKGYKHRDTDFRELLKSTDSPRFCSMLSEPNKRVRKRIYTYQCAKCLLVYKRKIRLNTKKYRCGKCLGDLNLVSP</sequence>
<protein>
    <recommendedName>
        <fullName evidence="4">Protein SprT-like</fullName>
    </recommendedName>
</protein>
<proteinExistence type="inferred from homology"/>
<dbReference type="SMART" id="SM00731">
    <property type="entry name" value="SprT"/>
    <property type="match status" value="1"/>
</dbReference>
<comment type="subcellular location">
    <subcellularLocation>
        <location evidence="4">Cytoplasm</location>
    </subcellularLocation>
</comment>
<accession>A0A2W7MF93</accession>
<dbReference type="GO" id="GO:0008270">
    <property type="term" value="F:zinc ion binding"/>
    <property type="evidence" value="ECO:0007669"/>
    <property type="project" value="UniProtKB-UniRule"/>
</dbReference>
<evidence type="ECO:0000313" key="6">
    <source>
        <dbReference type="EMBL" id="PZX03812.1"/>
    </source>
</evidence>
<evidence type="ECO:0000256" key="1">
    <source>
        <dbReference type="ARBA" id="ARBA00022490"/>
    </source>
</evidence>
<comment type="caution">
    <text evidence="6">The sequence shown here is derived from an EMBL/GenBank/DDBJ whole genome shotgun (WGS) entry which is preliminary data.</text>
</comment>
<feature type="domain" description="SprT-like" evidence="5">
    <location>
        <begin position="4"/>
        <end position="150"/>
    </location>
</feature>